<dbReference type="InterPro" id="IPR027109">
    <property type="entry name" value="Swc4/Dmap1"/>
</dbReference>
<dbReference type="PANTHER" id="PTHR12855:SF10">
    <property type="entry name" value="DNA METHYLTRANSFERASE 1-ASSOCIATED PROTEIN 1"/>
    <property type="match status" value="1"/>
</dbReference>
<evidence type="ECO:0000313" key="12">
    <source>
        <dbReference type="Proteomes" id="UP001338582"/>
    </source>
</evidence>
<dbReference type="Gene3D" id="1.10.10.60">
    <property type="entry name" value="Homeodomain-like"/>
    <property type="match status" value="1"/>
</dbReference>
<reference evidence="11 12" key="1">
    <citation type="submission" date="2023-10" db="EMBL/GenBank/DDBJ databases">
        <title>Draft Genome Sequence of Candida saopaulonensis from a very Premature Infant with Sepsis.</title>
        <authorList>
            <person name="Ning Y."/>
            <person name="Dai R."/>
            <person name="Xiao M."/>
            <person name="Xu Y."/>
            <person name="Yan Q."/>
            <person name="Zhang L."/>
        </authorList>
    </citation>
    <scope>NUCLEOTIDE SEQUENCE [LARGE SCALE GENOMIC DNA]</scope>
    <source>
        <strain evidence="11 12">19XY460</strain>
    </source>
</reference>
<dbReference type="InterPro" id="IPR001005">
    <property type="entry name" value="SANT/Myb"/>
</dbReference>
<evidence type="ECO:0000256" key="3">
    <source>
        <dbReference type="ARBA" id="ARBA00019132"/>
    </source>
</evidence>
<gene>
    <name evidence="11" type="ORF">PUMCH_003480</name>
</gene>
<keyword evidence="4" id="KW-0156">Chromatin regulator</keyword>
<dbReference type="AlphaFoldDB" id="A0AAX4HC67"/>
<dbReference type="Pfam" id="PF16282">
    <property type="entry name" value="SANT_DAMP1_like"/>
    <property type="match status" value="1"/>
</dbReference>
<dbReference type="GO" id="GO:0003714">
    <property type="term" value="F:transcription corepressor activity"/>
    <property type="evidence" value="ECO:0007669"/>
    <property type="project" value="TreeGrafter"/>
</dbReference>
<dbReference type="GO" id="GO:0006281">
    <property type="term" value="P:DNA repair"/>
    <property type="evidence" value="ECO:0007669"/>
    <property type="project" value="InterPro"/>
</dbReference>
<evidence type="ECO:0000256" key="8">
    <source>
        <dbReference type="ARBA" id="ARBA00025264"/>
    </source>
</evidence>
<dbReference type="Proteomes" id="UP001338582">
    <property type="component" value="Chromosome 4"/>
</dbReference>
<keyword evidence="5" id="KW-0805">Transcription regulation</keyword>
<accession>A0AAX4HC67</accession>
<dbReference type="GO" id="GO:0006338">
    <property type="term" value="P:chromatin remodeling"/>
    <property type="evidence" value="ECO:0007669"/>
    <property type="project" value="InterPro"/>
</dbReference>
<keyword evidence="7" id="KW-0539">Nucleus</keyword>
<protein>
    <recommendedName>
        <fullName evidence="3">SWR1-complex protein 4</fullName>
    </recommendedName>
</protein>
<dbReference type="PANTHER" id="PTHR12855">
    <property type="entry name" value="DNA METHYLTRANSFERASE 1-ASSOCIATED PROTEIN 1 FAMILY MEMBER"/>
    <property type="match status" value="1"/>
</dbReference>
<comment type="similarity">
    <text evidence="2">Belongs to the SWC4 family.</text>
</comment>
<dbReference type="GO" id="GO:0035267">
    <property type="term" value="C:NuA4 histone acetyltransferase complex"/>
    <property type="evidence" value="ECO:0007669"/>
    <property type="project" value="InterPro"/>
</dbReference>
<feature type="region of interest" description="Disordered" evidence="9">
    <location>
        <begin position="159"/>
        <end position="224"/>
    </location>
</feature>
<evidence type="ECO:0000256" key="9">
    <source>
        <dbReference type="SAM" id="MobiDB-lite"/>
    </source>
</evidence>
<evidence type="ECO:0000256" key="1">
    <source>
        <dbReference type="ARBA" id="ARBA00004123"/>
    </source>
</evidence>
<sequence>MSANDVLDVLNVQRDDLTQPAKKKARSEAAPAPKSGISRELYNLIGANTPPILVNMGNNRMKDRKLRVSPWTKMPFVPNERAGKAPTLHHWEKGAKELLMETSKDKPYYFDKFVVSVDIPEMVDEELFNQFMVEIKERQKQMAQKFKTSLHNKVEAQKANPLGASSALTVKKEDAPTVVKEEPTKDDSVKEASGETPLVSSNGKEPTELADQQETEAENKPLEAIDAMDVDEEEASGPLPWTYEETKLLFEFCKNFELKWFVINDRFPLKYGRSLEDLKEQFYAMCLMIMTHKSIGNPSLIDSLKAFLKPAEIERKHYLLNLLKRTPSEIAEESLLVIEARRFEIAAKKMLMERANLLSLLDLPQAALSVQQYQSSQGLGNLYSQLMIMDKNQRKKSQQKVLQMASDPVPPPIPVAASSLHKRDFQTHLQQYLSGYLKQQPQRPEDSAIQQLLSKKLTAKEEEAYGLFYHANERINPGVILRSTQRLSGLQQRQSVFRAVNNMLQELDIPTAGGTAWKPNMPTRKTMAKYDELTKAVVALLEVKKVKDKLEAEIELIKSQRELR</sequence>
<name>A0AAX4HC67_9ASCO</name>
<evidence type="ECO:0000256" key="6">
    <source>
        <dbReference type="ARBA" id="ARBA00023163"/>
    </source>
</evidence>
<evidence type="ECO:0000259" key="10">
    <source>
        <dbReference type="SMART" id="SM00717"/>
    </source>
</evidence>
<dbReference type="GO" id="GO:0000812">
    <property type="term" value="C:Swr1 complex"/>
    <property type="evidence" value="ECO:0007669"/>
    <property type="project" value="TreeGrafter"/>
</dbReference>
<evidence type="ECO:0000256" key="2">
    <source>
        <dbReference type="ARBA" id="ARBA00006918"/>
    </source>
</evidence>
<dbReference type="InterPro" id="IPR032563">
    <property type="entry name" value="DAMP1_SANT-like"/>
</dbReference>
<keyword evidence="12" id="KW-1185">Reference proteome</keyword>
<dbReference type="RefSeq" id="XP_062878515.1">
    <property type="nucleotide sequence ID" value="XM_063022445.1"/>
</dbReference>
<dbReference type="GeneID" id="88174544"/>
<dbReference type="EMBL" id="CP138897">
    <property type="protein sequence ID" value="WPK26133.1"/>
    <property type="molecule type" value="Genomic_DNA"/>
</dbReference>
<comment type="function">
    <text evidence="8">Component of the SWR1 complex which mediates the ATP-dependent exchange of histone H2A for the H2A variant HZT1 leading to transcriptional regulation of selected genes by chromatin remodeling. Component of the NuA4 histone acetyltransferase complex which is involved in transcriptional activation of selected genes principally by acetylation of nucleosomal histone H4 and H2A. The NuA4 complex is also involved in DNA repair.</text>
</comment>
<evidence type="ECO:0000256" key="7">
    <source>
        <dbReference type="ARBA" id="ARBA00023242"/>
    </source>
</evidence>
<organism evidence="11 12">
    <name type="scientific">Australozyma saopauloensis</name>
    <dbReference type="NCBI Taxonomy" id="291208"/>
    <lineage>
        <taxon>Eukaryota</taxon>
        <taxon>Fungi</taxon>
        <taxon>Dikarya</taxon>
        <taxon>Ascomycota</taxon>
        <taxon>Saccharomycotina</taxon>
        <taxon>Pichiomycetes</taxon>
        <taxon>Metschnikowiaceae</taxon>
        <taxon>Australozyma</taxon>
    </lineage>
</organism>
<feature type="compositionally biased region" description="Basic and acidic residues" evidence="9">
    <location>
        <begin position="170"/>
        <end position="193"/>
    </location>
</feature>
<evidence type="ECO:0000256" key="4">
    <source>
        <dbReference type="ARBA" id="ARBA00022853"/>
    </source>
</evidence>
<keyword evidence="6" id="KW-0804">Transcription</keyword>
<dbReference type="SMART" id="SM00717">
    <property type="entry name" value="SANT"/>
    <property type="match status" value="1"/>
</dbReference>
<feature type="domain" description="Myb-like" evidence="10">
    <location>
        <begin position="237"/>
        <end position="288"/>
    </location>
</feature>
<proteinExistence type="inferred from homology"/>
<evidence type="ECO:0000256" key="5">
    <source>
        <dbReference type="ARBA" id="ARBA00023015"/>
    </source>
</evidence>
<comment type="subcellular location">
    <subcellularLocation>
        <location evidence="1">Nucleus</location>
    </subcellularLocation>
</comment>
<evidence type="ECO:0000313" key="11">
    <source>
        <dbReference type="EMBL" id="WPK26133.1"/>
    </source>
</evidence>
<dbReference type="KEGG" id="asau:88174544"/>
<dbReference type="GO" id="GO:0000122">
    <property type="term" value="P:negative regulation of transcription by RNA polymerase II"/>
    <property type="evidence" value="ECO:0007669"/>
    <property type="project" value="TreeGrafter"/>
</dbReference>